<dbReference type="RefSeq" id="WP_235312891.1">
    <property type="nucleotide sequence ID" value="NZ_JAKGAS010000006.1"/>
</dbReference>
<dbReference type="Pfam" id="PF07583">
    <property type="entry name" value="PSCyt2"/>
    <property type="match status" value="1"/>
</dbReference>
<dbReference type="EMBL" id="JAKGAS010000006">
    <property type="protein sequence ID" value="MCF2948851.1"/>
    <property type="molecule type" value="Genomic_DNA"/>
</dbReference>
<protein>
    <submittedName>
        <fullName evidence="4">PSD1 and planctomycete cytochrome C domain-containing protein</fullName>
    </submittedName>
</protein>
<dbReference type="PANTHER" id="PTHR35889">
    <property type="entry name" value="CYCLOINULO-OLIGOSACCHARIDE FRUCTANOTRANSFERASE-RELATED"/>
    <property type="match status" value="1"/>
</dbReference>
<dbReference type="PROSITE" id="PS51257">
    <property type="entry name" value="PROKAR_LIPOPROTEIN"/>
    <property type="match status" value="1"/>
</dbReference>
<organism evidence="4 5">
    <name type="scientific">Paraglaciecola algarum</name>
    <dbReference type="NCBI Taxonomy" id="3050085"/>
    <lineage>
        <taxon>Bacteria</taxon>
        <taxon>Pseudomonadati</taxon>
        <taxon>Pseudomonadota</taxon>
        <taxon>Gammaproteobacteria</taxon>
        <taxon>Alteromonadales</taxon>
        <taxon>Alteromonadaceae</taxon>
        <taxon>Paraglaciecola</taxon>
    </lineage>
</organism>
<dbReference type="InterPro" id="IPR022655">
    <property type="entry name" value="DUF1553"/>
</dbReference>
<dbReference type="Pfam" id="PF07635">
    <property type="entry name" value="PSCyt1"/>
    <property type="match status" value="1"/>
</dbReference>
<evidence type="ECO:0000259" key="2">
    <source>
        <dbReference type="Pfam" id="PF07587"/>
    </source>
</evidence>
<evidence type="ECO:0000259" key="3">
    <source>
        <dbReference type="Pfam" id="PF07635"/>
    </source>
</evidence>
<proteinExistence type="predicted"/>
<dbReference type="Proteomes" id="UP001521137">
    <property type="component" value="Unassembled WGS sequence"/>
</dbReference>
<feature type="domain" description="Cytochrome C Planctomycete-type" evidence="3">
    <location>
        <begin position="48"/>
        <end position="104"/>
    </location>
</feature>
<keyword evidence="5" id="KW-1185">Reference proteome</keyword>
<evidence type="ECO:0000313" key="5">
    <source>
        <dbReference type="Proteomes" id="UP001521137"/>
    </source>
</evidence>
<comment type="caution">
    <text evidence="4">The sequence shown here is derived from an EMBL/GenBank/DDBJ whole genome shotgun (WGS) entry which is preliminary data.</text>
</comment>
<dbReference type="PANTHER" id="PTHR35889:SF3">
    <property type="entry name" value="F-BOX DOMAIN-CONTAINING PROTEIN"/>
    <property type="match status" value="1"/>
</dbReference>
<reference evidence="4 5" key="1">
    <citation type="submission" date="2022-01" db="EMBL/GenBank/DDBJ databases">
        <title>Paraglaciecola sp. G1-23.</title>
        <authorList>
            <person name="Jin M.S."/>
            <person name="Han D.M."/>
            <person name="Kim H.M."/>
            <person name="Jeon C.O."/>
        </authorList>
    </citation>
    <scope>NUCLEOTIDE SEQUENCE [LARGE SCALE GENOMIC DNA]</scope>
    <source>
        <strain evidence="4 5">G1-23</strain>
    </source>
</reference>
<evidence type="ECO:0000259" key="1">
    <source>
        <dbReference type="Pfam" id="PF07583"/>
    </source>
</evidence>
<evidence type="ECO:0000313" key="4">
    <source>
        <dbReference type="EMBL" id="MCF2948851.1"/>
    </source>
</evidence>
<dbReference type="Pfam" id="PF07587">
    <property type="entry name" value="PSD1"/>
    <property type="match status" value="1"/>
</dbReference>
<sequence>MKMTLALLTGLTITLLVSGCSKHSASSSNNAKNISFNHDIRPILNESCTGCHGGVSKQSNVSFIYREEALGRGHSGRLTIVPGDPDASELIARVEATDPNVRMPYKAPALSTEKIQLLRDWIEQGAQWEEHWAFIKPQTHQVPKVSNTQVINNEIDNFLQAKLESTKVKNQPLSLTSAADKSTLLRRVSFDLIGLPPTPAEIDNFLADTSDNAFEKQVDRLLASPRYGERWAAMWMDLARYADSHGYTRDEYRETWPYKQWVIEALNRNQPYKDFVIEQLAGDLLPNRTLDNVIASGFHRQTPTNSEGGTDDEEFRMVAVMDRSATTWSMLNAMTMNCVQCHSHPYDPIEHEEYYQSLSFFNTTKDSDYRDYKPLYKLAKKEQQKQSAFDMQEKMTAIRKHEANQAFVLSQQTDNSTSPWQKLTIEKATGDEYRGLHEYISGMQKTNAEKIALGQKPNYRFVELIKVGEKRLAELKQQGLREFKVKDGEYFDSGKYEARVYYHFTTEPVNKPKTISSVRLTAMPQDPIKARHTPEARLQIDDVKIYVVNKKGQKRQLAINTFMSNSTEVMDNQLTKLSQLAQDHDGLSTGQGVGWLAHRIYLPRWSTAVLAEPLQLAKGDRIEVEVSQMQQKYGGDVLLARLHRVKVEATNYQGWPEYAASDLRINNIKQYGDLSKQLSKIDGYAMPVILEQDEWDNRGMAKFNRGNMIAKVGDLLKPGTPAIFPDFNQQQTRLGLAQWFFQPDQPLTARVAVNRLWHRLFGIGIVETLEDFGSAGTLPVHPELLDWLALKFQDDLKWDMKAMLKFMVMSHAYQQDATIKADVLEFDPQNQLFSRGPRQRLSAEMIRDQALVASELVVHKIGGEPVMPPQPEGIWGHPGKQIKEWTDATDKNRYRRAIYTFVKRAFMYPSFLTFDMETREISHERRLPTNTPLQALVTLNDPVYHEAAQALGKLMSAKQTTSKDATAIEYGFKRVVSRQPKTQELERLIVALGKIDDDIRNSGELTGEQATESKWTAMASILLNLDIALTR</sequence>
<feature type="domain" description="DUF1549" evidence="1">
    <location>
        <begin position="154"/>
        <end position="365"/>
    </location>
</feature>
<dbReference type="InterPro" id="IPR011444">
    <property type="entry name" value="DUF1549"/>
</dbReference>
<feature type="domain" description="DUF1553" evidence="2">
    <location>
        <begin position="732"/>
        <end position="988"/>
    </location>
</feature>
<name>A0ABS9DB40_9ALTE</name>
<dbReference type="InterPro" id="IPR011429">
    <property type="entry name" value="Cyt_c_Planctomycete-type"/>
</dbReference>
<accession>A0ABS9DB40</accession>
<gene>
    <name evidence="4" type="ORF">L0668_12090</name>
</gene>